<organism evidence="8 9">
    <name type="scientific">Loa loa</name>
    <name type="common">Eye worm</name>
    <name type="synonym">Filaria loa</name>
    <dbReference type="NCBI Taxonomy" id="7209"/>
    <lineage>
        <taxon>Eukaryota</taxon>
        <taxon>Metazoa</taxon>
        <taxon>Ecdysozoa</taxon>
        <taxon>Nematoda</taxon>
        <taxon>Chromadorea</taxon>
        <taxon>Rhabditida</taxon>
        <taxon>Spirurina</taxon>
        <taxon>Spiruromorpha</taxon>
        <taxon>Filarioidea</taxon>
        <taxon>Onchocercidae</taxon>
        <taxon>Loa</taxon>
    </lineage>
</organism>
<dbReference type="GO" id="GO:0004879">
    <property type="term" value="F:nuclear receptor activity"/>
    <property type="evidence" value="ECO:0007669"/>
    <property type="project" value="TreeGrafter"/>
</dbReference>
<dbReference type="STRING" id="7209.A0A1I7W5J7"/>
<proteinExistence type="predicted"/>
<dbReference type="GO" id="GO:0034751">
    <property type="term" value="C:aryl hydrocarbon receptor complex"/>
    <property type="evidence" value="ECO:0007669"/>
    <property type="project" value="TreeGrafter"/>
</dbReference>
<dbReference type="InterPro" id="IPR000014">
    <property type="entry name" value="PAS"/>
</dbReference>
<dbReference type="InterPro" id="IPR039091">
    <property type="entry name" value="AHR/AHRR"/>
</dbReference>
<dbReference type="GO" id="GO:0000976">
    <property type="term" value="F:transcription cis-regulatory region binding"/>
    <property type="evidence" value="ECO:0007669"/>
    <property type="project" value="TreeGrafter"/>
</dbReference>
<feature type="region of interest" description="Disordered" evidence="6">
    <location>
        <begin position="397"/>
        <end position="420"/>
    </location>
</feature>
<evidence type="ECO:0000256" key="3">
    <source>
        <dbReference type="ARBA" id="ARBA00023125"/>
    </source>
</evidence>
<dbReference type="InterPro" id="IPR035965">
    <property type="entry name" value="PAS-like_dom_sf"/>
</dbReference>
<accession>A0A1I7W5J7</accession>
<reference evidence="8" key="1">
    <citation type="submission" date="2012-04" db="EMBL/GenBank/DDBJ databases">
        <title>The Genome Sequence of Loa loa.</title>
        <authorList>
            <consortium name="The Broad Institute Genome Sequencing Platform"/>
            <consortium name="Broad Institute Genome Sequencing Center for Infectious Disease"/>
            <person name="Nutman T.B."/>
            <person name="Fink D.L."/>
            <person name="Russ C."/>
            <person name="Young S."/>
            <person name="Zeng Q."/>
            <person name="Gargeya S."/>
            <person name="Alvarado L."/>
            <person name="Berlin A."/>
            <person name="Chapman S.B."/>
            <person name="Chen Z."/>
            <person name="Freedman E."/>
            <person name="Gellesch M."/>
            <person name="Goldberg J."/>
            <person name="Griggs A."/>
            <person name="Gujja S."/>
            <person name="Heilman E.R."/>
            <person name="Heiman D."/>
            <person name="Howarth C."/>
            <person name="Mehta T."/>
            <person name="Neiman D."/>
            <person name="Pearson M."/>
            <person name="Roberts A."/>
            <person name="Saif S."/>
            <person name="Shea T."/>
            <person name="Shenoy N."/>
            <person name="Sisk P."/>
            <person name="Stolte C."/>
            <person name="Sykes S."/>
            <person name="White J."/>
            <person name="Yandava C."/>
            <person name="Haas B."/>
            <person name="Henn M.R."/>
            <person name="Nusbaum C."/>
            <person name="Birren B."/>
        </authorList>
    </citation>
    <scope>NUCLEOTIDE SEQUENCE [LARGE SCALE GENOMIC DNA]</scope>
</reference>
<keyword evidence="5" id="KW-0539">Nucleus</keyword>
<dbReference type="Pfam" id="PF14598">
    <property type="entry name" value="PAS_11"/>
    <property type="match status" value="1"/>
</dbReference>
<dbReference type="PROSITE" id="PS50112">
    <property type="entry name" value="PAS"/>
    <property type="match status" value="1"/>
</dbReference>
<dbReference type="AlphaFoldDB" id="A0A1I7W5J7"/>
<evidence type="ECO:0000256" key="4">
    <source>
        <dbReference type="ARBA" id="ARBA00023163"/>
    </source>
</evidence>
<evidence type="ECO:0000313" key="9">
    <source>
        <dbReference type="WBParaSite" id="EN70_9867"/>
    </source>
</evidence>
<dbReference type="Proteomes" id="UP000095285">
    <property type="component" value="Unassembled WGS sequence"/>
</dbReference>
<feature type="domain" description="PAS" evidence="7">
    <location>
        <begin position="1"/>
        <end position="55"/>
    </location>
</feature>
<evidence type="ECO:0000256" key="2">
    <source>
        <dbReference type="ARBA" id="ARBA00023015"/>
    </source>
</evidence>
<dbReference type="CDD" id="cd00130">
    <property type="entry name" value="PAS"/>
    <property type="match status" value="1"/>
</dbReference>
<name>A0A1I7W5J7_LOALO</name>
<reference evidence="9" key="2">
    <citation type="submission" date="2016-11" db="UniProtKB">
        <authorList>
            <consortium name="WormBaseParasite"/>
        </authorList>
    </citation>
    <scope>IDENTIFICATION</scope>
</reference>
<evidence type="ECO:0000313" key="8">
    <source>
        <dbReference type="Proteomes" id="UP000095285"/>
    </source>
</evidence>
<evidence type="ECO:0000256" key="1">
    <source>
        <dbReference type="ARBA" id="ARBA00004123"/>
    </source>
</evidence>
<evidence type="ECO:0000259" key="7">
    <source>
        <dbReference type="PROSITE" id="PS50112"/>
    </source>
</evidence>
<evidence type="ECO:0000256" key="5">
    <source>
        <dbReference type="ARBA" id="ARBA00023242"/>
    </source>
</evidence>
<dbReference type="SMART" id="SM00091">
    <property type="entry name" value="PAS"/>
    <property type="match status" value="1"/>
</dbReference>
<dbReference type="GO" id="GO:0005634">
    <property type="term" value="C:nucleus"/>
    <property type="evidence" value="ECO:0007669"/>
    <property type="project" value="UniProtKB-SubCell"/>
</dbReference>
<keyword evidence="4" id="KW-0804">Transcription</keyword>
<dbReference type="eggNOG" id="KOG3560">
    <property type="taxonomic scope" value="Eukaryota"/>
</dbReference>
<keyword evidence="8" id="KW-1185">Reference proteome</keyword>
<dbReference type="InterPro" id="IPR013767">
    <property type="entry name" value="PAS_fold"/>
</dbReference>
<keyword evidence="3" id="KW-0238">DNA-binding</keyword>
<evidence type="ECO:0000256" key="6">
    <source>
        <dbReference type="SAM" id="MobiDB-lite"/>
    </source>
</evidence>
<keyword evidence="2" id="KW-0805">Transcription regulation</keyword>
<dbReference type="WBParaSite" id="EN70_9867">
    <property type="protein sequence ID" value="EN70_9867"/>
    <property type="gene ID" value="EN70_9867"/>
</dbReference>
<dbReference type="Pfam" id="PF00989">
    <property type="entry name" value="PAS"/>
    <property type="match status" value="1"/>
</dbReference>
<comment type="subcellular location">
    <subcellularLocation>
        <location evidence="1">Nucleus</location>
    </subcellularLocation>
</comment>
<sequence length="695" mass="77205">MALKALGGFILILNENGDIYYVSENIETYLGFHQSDILHQSLFEMIHSEDREDIKLQLAWNYNVPLHVTCLQDILTHGGMPYLERNVNARFRCLLDNTCGFLRIDVRGKLMSLHGLPHSYLLNRVENRSSGNIVLGLVAICSPFVPPNVADQQQMDDPILKTKHSLDFTLVSTDNQMKALLELDDKNLPYSFYSLVHVNDATCIAEAHREVTKNSASGILIYRLISMRSQRIYWIQSSCRMFYKNGKPETIGLTHRLLTEVEGMMLLEKRTSLRAKLLSYDDSLLQSPGNLQSTAALPSISCGKDKGIGGSVVECSPATRAARVRFPADATFFSPFCDVTSLSLYMTGSEKDRYSTSKRQNTQFSTLPTRLKQPLSLPINRNLSAQASIITAEIQHEEHLSTRGRKRKKQNNDINVNQSSSSSILSVPQYSTFIMPCTSNNSKVVEMQDERQQQTAATACMGAPEIPRITQNENFTTTAATVVHGVSGTNTSMIPGLFQLSQDLTGFSGLTAYFSSDNNTDTVRHDQNYQWSSSTKANYWSSSLSSSDLHYQNSMTNNAGYATVISNGFYQSQMDQNNLIPVRNHMEYPTLFTTNNLASTDSTYTPTPAQLLLSSSELLQPSGVVQPANSMFKPSLLFDMPQHSTTNAFNTTINDYTQSMEVITADNDETVANCSNTSGSTGFNLISEVTNTLLG</sequence>
<dbReference type="Gene3D" id="3.30.450.20">
    <property type="entry name" value="PAS domain"/>
    <property type="match status" value="2"/>
</dbReference>
<dbReference type="SUPFAM" id="SSF55785">
    <property type="entry name" value="PYP-like sensor domain (PAS domain)"/>
    <property type="match status" value="2"/>
</dbReference>
<dbReference type="PANTHER" id="PTHR10649:SF12">
    <property type="entry name" value="SPINELESS, ISOFORM C"/>
    <property type="match status" value="1"/>
</dbReference>
<dbReference type="GO" id="GO:0006805">
    <property type="term" value="P:xenobiotic metabolic process"/>
    <property type="evidence" value="ECO:0007669"/>
    <property type="project" value="InterPro"/>
</dbReference>
<protein>
    <submittedName>
        <fullName evidence="9">PAS domain-containing protein</fullName>
    </submittedName>
</protein>
<dbReference type="PANTHER" id="PTHR10649">
    <property type="entry name" value="ARYL HYDROCARBON RECEPTOR"/>
    <property type="match status" value="1"/>
</dbReference>